<keyword evidence="2" id="KW-0805">Transcription regulation</keyword>
<evidence type="ECO:0000256" key="2">
    <source>
        <dbReference type="ARBA" id="ARBA00023015"/>
    </source>
</evidence>
<dbReference type="InterPro" id="IPR010982">
    <property type="entry name" value="Lambda_DNA-bd_dom_sf"/>
</dbReference>
<dbReference type="Pfam" id="PF00356">
    <property type="entry name" value="LacI"/>
    <property type="match status" value="1"/>
</dbReference>
<dbReference type="CDD" id="cd01392">
    <property type="entry name" value="HTH_LacI"/>
    <property type="match status" value="1"/>
</dbReference>
<sequence length="338" mass="36044">MDTSEKNVITSLDVARHAGVSRSAVSRTFTPGASVAPATREKVLASAKALGYQVNMIARTMNKGSSNFVGVVTAGFDSAFRASLLSPIAHSLSRRGLMPLLMNADDPAQLEQSLHALLSYQIAGVILTSASPPLSVVQHYLDRQIPVAMINRGHELAGAEVVGSDNRAGGRMAADALLKGGARRLAFVGQGAHNFSSRERWLGFSQRLAEVGVEAQTVFNETPGYQGGMQALLALFSQGEGPDAIFCATDMLALGVMDALRFTLHLQVPQQVQVIGFDDIAQAAQLAYDLTTVRQDSVQLAQRAVGAIVARGENFMRVAEFEPVPVTLIERGTTKIQK</sequence>
<dbReference type="Gene3D" id="3.40.50.2300">
    <property type="match status" value="2"/>
</dbReference>
<dbReference type="PANTHER" id="PTHR30146:SF95">
    <property type="entry name" value="RIBOSE OPERON REPRESSOR"/>
    <property type="match status" value="1"/>
</dbReference>
<name>A0A1B3CPS4_PSEFL</name>
<dbReference type="OrthoDB" id="5621819at2"/>
<dbReference type="EMBL" id="CP063233">
    <property type="protein sequence ID" value="QOU07096.1"/>
    <property type="molecule type" value="Genomic_DNA"/>
</dbReference>
<evidence type="ECO:0000256" key="4">
    <source>
        <dbReference type="ARBA" id="ARBA00023163"/>
    </source>
</evidence>
<dbReference type="CDD" id="cd06278">
    <property type="entry name" value="PBP1_LacI-like"/>
    <property type="match status" value="1"/>
</dbReference>
<evidence type="ECO:0000313" key="6">
    <source>
        <dbReference type="Proteomes" id="UP000593833"/>
    </source>
</evidence>
<dbReference type="GO" id="GO:0003700">
    <property type="term" value="F:DNA-binding transcription factor activity"/>
    <property type="evidence" value="ECO:0007669"/>
    <property type="project" value="TreeGrafter"/>
</dbReference>
<dbReference type="SMART" id="SM00354">
    <property type="entry name" value="HTH_LACI"/>
    <property type="match status" value="1"/>
</dbReference>
<dbReference type="InterPro" id="IPR028082">
    <property type="entry name" value="Peripla_BP_I"/>
</dbReference>
<dbReference type="GO" id="GO:0000976">
    <property type="term" value="F:transcription cis-regulatory region binding"/>
    <property type="evidence" value="ECO:0007669"/>
    <property type="project" value="TreeGrafter"/>
</dbReference>
<dbReference type="Gene3D" id="1.10.260.40">
    <property type="entry name" value="lambda repressor-like DNA-binding domains"/>
    <property type="match status" value="1"/>
</dbReference>
<dbReference type="Pfam" id="PF13377">
    <property type="entry name" value="Peripla_BP_3"/>
    <property type="match status" value="1"/>
</dbReference>
<keyword evidence="4" id="KW-0804">Transcription</keyword>
<organism evidence="5 6">
    <name type="scientific">Pseudomonas fluorescens</name>
    <dbReference type="NCBI Taxonomy" id="294"/>
    <lineage>
        <taxon>Bacteria</taxon>
        <taxon>Pseudomonadati</taxon>
        <taxon>Pseudomonadota</taxon>
        <taxon>Gammaproteobacteria</taxon>
        <taxon>Pseudomonadales</taxon>
        <taxon>Pseudomonadaceae</taxon>
        <taxon>Pseudomonas</taxon>
    </lineage>
</organism>
<reference evidence="5 6" key="1">
    <citation type="submission" date="2020-10" db="EMBL/GenBank/DDBJ databases">
        <title>Complete genome sequence of a novel Pseudomonas fluorescens strain isolated from the flower of kumarahou (Pomaderris kumeraho).</title>
        <authorList>
            <person name="Summers M.C."/>
            <person name="Nowak V."/>
            <person name="Fairhurst M.J."/>
            <person name="Owen J.G."/>
            <person name="Gerth M.L."/>
            <person name="Patrick W.M."/>
        </authorList>
    </citation>
    <scope>NUCLEOTIDE SEQUENCE [LARGE SCALE GENOMIC DNA]</scope>
    <source>
        <strain evidence="5 6">KF1</strain>
    </source>
</reference>
<dbReference type="PANTHER" id="PTHR30146">
    <property type="entry name" value="LACI-RELATED TRANSCRIPTIONAL REPRESSOR"/>
    <property type="match status" value="1"/>
</dbReference>
<dbReference type="RefSeq" id="WP_024074285.1">
    <property type="nucleotide sequence ID" value="NZ_CP015637.1"/>
</dbReference>
<protein>
    <submittedName>
        <fullName evidence="5">LacI family DNA-binding transcriptional regulator</fullName>
    </submittedName>
</protein>
<evidence type="ECO:0000256" key="1">
    <source>
        <dbReference type="ARBA" id="ARBA00022491"/>
    </source>
</evidence>
<keyword evidence="1" id="KW-0678">Repressor</keyword>
<evidence type="ECO:0000313" key="5">
    <source>
        <dbReference type="EMBL" id="QOU07096.1"/>
    </source>
</evidence>
<keyword evidence="3 5" id="KW-0238">DNA-binding</keyword>
<dbReference type="Proteomes" id="UP000593833">
    <property type="component" value="Chromosome"/>
</dbReference>
<dbReference type="PROSITE" id="PS50932">
    <property type="entry name" value="HTH_LACI_2"/>
    <property type="match status" value="1"/>
</dbReference>
<dbReference type="SUPFAM" id="SSF53822">
    <property type="entry name" value="Periplasmic binding protein-like I"/>
    <property type="match status" value="1"/>
</dbReference>
<dbReference type="InterPro" id="IPR046335">
    <property type="entry name" value="LacI/GalR-like_sensor"/>
</dbReference>
<dbReference type="AlphaFoldDB" id="A0A1B3CPS4"/>
<evidence type="ECO:0000256" key="3">
    <source>
        <dbReference type="ARBA" id="ARBA00023125"/>
    </source>
</evidence>
<accession>A0A1B3CPS4</accession>
<gene>
    <name evidence="5" type="ORF">IM720_10305</name>
</gene>
<dbReference type="SUPFAM" id="SSF47413">
    <property type="entry name" value="lambda repressor-like DNA-binding domains"/>
    <property type="match status" value="1"/>
</dbReference>
<dbReference type="InterPro" id="IPR000843">
    <property type="entry name" value="HTH_LacI"/>
</dbReference>
<proteinExistence type="predicted"/>